<accession>A0A3G5AIY7</accession>
<gene>
    <name evidence="1" type="ORF">Sylvanvirus30_7</name>
</gene>
<proteinExistence type="predicted"/>
<organism evidence="1">
    <name type="scientific">Sylvanvirus sp</name>
    <dbReference type="NCBI Taxonomy" id="2487774"/>
    <lineage>
        <taxon>Viruses</taxon>
    </lineage>
</organism>
<name>A0A3G5AIY7_9VIRU</name>
<evidence type="ECO:0000313" key="1">
    <source>
        <dbReference type="EMBL" id="AYV87165.1"/>
    </source>
</evidence>
<dbReference type="EMBL" id="MK072536">
    <property type="protein sequence ID" value="AYV87165.1"/>
    <property type="molecule type" value="Genomic_DNA"/>
</dbReference>
<protein>
    <submittedName>
        <fullName evidence="1">Uncharacterized protein</fullName>
    </submittedName>
</protein>
<sequence length="80" mass="9125">MSDITAKKDEKLNIQDICTIPIGKCDNYETIHVNSLHVRTVYLDYISQKVIRTKSLKESVKINAQFGKIGLVKNQVLQAY</sequence>
<reference evidence="1" key="1">
    <citation type="submission" date="2018-10" db="EMBL/GenBank/DDBJ databases">
        <title>Hidden diversity of soil giant viruses.</title>
        <authorList>
            <person name="Schulz F."/>
            <person name="Alteio L."/>
            <person name="Goudeau D."/>
            <person name="Ryan E.M."/>
            <person name="Malmstrom R.R."/>
            <person name="Blanchard J."/>
            <person name="Woyke T."/>
        </authorList>
    </citation>
    <scope>NUCLEOTIDE SEQUENCE</scope>
    <source>
        <strain evidence="1">SYV1</strain>
    </source>
</reference>